<gene>
    <name evidence="1" type="ORF">EYF80_052441</name>
</gene>
<proteinExistence type="predicted"/>
<organism evidence="1 2">
    <name type="scientific">Liparis tanakae</name>
    <name type="common">Tanaka's snailfish</name>
    <dbReference type="NCBI Taxonomy" id="230148"/>
    <lineage>
        <taxon>Eukaryota</taxon>
        <taxon>Metazoa</taxon>
        <taxon>Chordata</taxon>
        <taxon>Craniata</taxon>
        <taxon>Vertebrata</taxon>
        <taxon>Euteleostomi</taxon>
        <taxon>Actinopterygii</taxon>
        <taxon>Neopterygii</taxon>
        <taxon>Teleostei</taxon>
        <taxon>Neoteleostei</taxon>
        <taxon>Acanthomorphata</taxon>
        <taxon>Eupercaria</taxon>
        <taxon>Perciformes</taxon>
        <taxon>Cottioidei</taxon>
        <taxon>Cottales</taxon>
        <taxon>Liparidae</taxon>
        <taxon>Liparis</taxon>
    </lineage>
</organism>
<reference evidence="1 2" key="1">
    <citation type="submission" date="2019-03" db="EMBL/GenBank/DDBJ databases">
        <title>First draft genome of Liparis tanakae, snailfish: a comprehensive survey of snailfish specific genes.</title>
        <authorList>
            <person name="Kim W."/>
            <person name="Song I."/>
            <person name="Jeong J.-H."/>
            <person name="Kim D."/>
            <person name="Kim S."/>
            <person name="Ryu S."/>
            <person name="Song J.Y."/>
            <person name="Lee S.K."/>
        </authorList>
    </citation>
    <scope>NUCLEOTIDE SEQUENCE [LARGE SCALE GENOMIC DNA]</scope>
    <source>
        <tissue evidence="1">Muscle</tissue>
    </source>
</reference>
<name>A0A4Z2F860_9TELE</name>
<dbReference type="Proteomes" id="UP000314294">
    <property type="component" value="Unassembled WGS sequence"/>
</dbReference>
<sequence>MYKSHSRGLNESSSHSRWGASLTCDRCAVAPSGLYPRDLGQLRTVKKTRSGALNPVVPESELPLNGAAARSDSSLRCSPLQR</sequence>
<comment type="caution">
    <text evidence="1">The sequence shown here is derived from an EMBL/GenBank/DDBJ whole genome shotgun (WGS) entry which is preliminary data.</text>
</comment>
<evidence type="ECO:0000313" key="2">
    <source>
        <dbReference type="Proteomes" id="UP000314294"/>
    </source>
</evidence>
<dbReference type="EMBL" id="SRLO01001494">
    <property type="protein sequence ID" value="TNN37399.1"/>
    <property type="molecule type" value="Genomic_DNA"/>
</dbReference>
<protein>
    <submittedName>
        <fullName evidence="1">Uncharacterized protein</fullName>
    </submittedName>
</protein>
<dbReference type="AlphaFoldDB" id="A0A4Z2F860"/>
<evidence type="ECO:0000313" key="1">
    <source>
        <dbReference type="EMBL" id="TNN37399.1"/>
    </source>
</evidence>
<accession>A0A4Z2F860</accession>
<keyword evidence="2" id="KW-1185">Reference proteome</keyword>